<dbReference type="PROSITE" id="PS51257">
    <property type="entry name" value="PROKAR_LIPOPROTEIN"/>
    <property type="match status" value="1"/>
</dbReference>
<keyword evidence="1" id="KW-0862">Zinc</keyword>
<sequence>MLRSKSKLTLSLLLGLTTLAGLAACSDSGESSQADQSTGNGLHEGTLLTSSGPMTIHYEERDGQFIWQGDIILERSKVAESKPGSLGDQGFAMGYRTPVFDAGGIWPGNAVSYRFDSTVSSSLRTTIDQALDHYRNKTNVKFYFDSSNTAGDYLLFRGANDTGCNSYLGHGSGARTVNLGPGCNSFDTAVHEIGHAVGLQHEQCRPDRDNYITVQYSNIRQNMWGQFDKQNGAPAGSFDFDSVMLYPAYTGDTNFAIDTSKPIITKRDGSTYPNPQDGSGLSNSDIAAVTLLYPDHPPAGGRVAAIQQSDGWVDSIVVDKNGALQLAWEGNNQPWKNLAALSGNNFAPPGAGVALDRQGPDQIDGFVIGNDGALYVTWRPGNGGNWFAPYRISPAGVAPPGAAVATGHQGDLLDVFFVDNNGAVNVSWIAPGGTWAGPAAITGANFAPKGGNIGTGIQGTNQLDLLVVDNSGRVNVLWIVPGGTWAGPVALTGNVAPPGASIAMGHQNANQLDALFADNSGRLNVMWIVNGNPWAGPAALTGNGALAPGAILSAGLQSANQLDVFAVNPNGALQVYWIVDGSPWKGPYNISPNGFAPSGGGVAAVRQNGSQLDVLLTGYQGLSVAWIPGNNVWYGPGLVF</sequence>
<feature type="binding site" evidence="1">
    <location>
        <position position="195"/>
    </location>
    <ligand>
        <name>Zn(2+)</name>
        <dbReference type="ChEBI" id="CHEBI:29105"/>
        <note>catalytic</note>
    </ligand>
</feature>
<dbReference type="SUPFAM" id="SSF89372">
    <property type="entry name" value="Fucose-specific lectin"/>
    <property type="match status" value="2"/>
</dbReference>
<accession>A0ABZ2L1J3</accession>
<dbReference type="InterPro" id="IPR006026">
    <property type="entry name" value="Peptidase_Metallo"/>
</dbReference>
<name>A0ABZ2L1J3_9BACT</name>
<keyword evidence="1" id="KW-0482">Metalloprotease</keyword>
<keyword evidence="6" id="KW-1185">Reference proteome</keyword>
<feature type="binding site" evidence="1">
    <location>
        <position position="201"/>
    </location>
    <ligand>
        <name>Zn(2+)</name>
        <dbReference type="ChEBI" id="CHEBI:29105"/>
        <note>catalytic</note>
    </ligand>
</feature>
<evidence type="ECO:0000313" key="5">
    <source>
        <dbReference type="EMBL" id="WXB04806.1"/>
    </source>
</evidence>
<keyword evidence="1" id="KW-0479">Metal-binding</keyword>
<proteinExistence type="predicted"/>
<dbReference type="EMBL" id="CP089983">
    <property type="protein sequence ID" value="WXB04806.1"/>
    <property type="molecule type" value="Genomic_DNA"/>
</dbReference>
<reference evidence="5" key="1">
    <citation type="submission" date="2021-12" db="EMBL/GenBank/DDBJ databases">
        <title>Discovery of the Pendulisporaceae a myxobacterial family with distinct sporulation behavior and unique specialized metabolism.</title>
        <authorList>
            <person name="Garcia R."/>
            <person name="Popoff A."/>
            <person name="Bader C.D."/>
            <person name="Loehr J."/>
            <person name="Walesch S."/>
            <person name="Walt C."/>
            <person name="Boldt J."/>
            <person name="Bunk B."/>
            <person name="Haeckl F.J.F.P.J."/>
            <person name="Gunesch A.P."/>
            <person name="Birkelbach J."/>
            <person name="Nuebel U."/>
            <person name="Pietschmann T."/>
            <person name="Bach T."/>
            <person name="Mueller R."/>
        </authorList>
    </citation>
    <scope>NUCLEOTIDE SEQUENCE</scope>
    <source>
        <strain evidence="5">MSr11367</strain>
    </source>
</reference>
<dbReference type="Gene3D" id="3.40.390.10">
    <property type="entry name" value="Collagenase (Catalytic Domain)"/>
    <property type="match status" value="1"/>
</dbReference>
<dbReference type="CDD" id="cd04280">
    <property type="entry name" value="ZnMc_astacin_like"/>
    <property type="match status" value="1"/>
</dbReference>
<dbReference type="PROSITE" id="PS51864">
    <property type="entry name" value="ASTACIN"/>
    <property type="match status" value="1"/>
</dbReference>
<feature type="region of interest" description="Disordered" evidence="2">
    <location>
        <begin position="27"/>
        <end position="46"/>
    </location>
</feature>
<evidence type="ECO:0000259" key="4">
    <source>
        <dbReference type="PROSITE" id="PS51864"/>
    </source>
</evidence>
<organism evidence="5 6">
    <name type="scientific">Pendulispora rubella</name>
    <dbReference type="NCBI Taxonomy" id="2741070"/>
    <lineage>
        <taxon>Bacteria</taxon>
        <taxon>Pseudomonadati</taxon>
        <taxon>Myxococcota</taxon>
        <taxon>Myxococcia</taxon>
        <taxon>Myxococcales</taxon>
        <taxon>Sorangiineae</taxon>
        <taxon>Pendulisporaceae</taxon>
        <taxon>Pendulispora</taxon>
    </lineage>
</organism>
<dbReference type="PANTHER" id="PTHR10127">
    <property type="entry name" value="DISCOIDIN, CUB, EGF, LAMININ , AND ZINC METALLOPROTEASE DOMAIN CONTAINING"/>
    <property type="match status" value="1"/>
</dbReference>
<keyword evidence="3" id="KW-0732">Signal</keyword>
<dbReference type="InterPro" id="IPR024079">
    <property type="entry name" value="MetalloPept_cat_dom_sf"/>
</dbReference>
<keyword evidence="1" id="KW-0645">Protease</keyword>
<dbReference type="SMART" id="SM00235">
    <property type="entry name" value="ZnMc"/>
    <property type="match status" value="1"/>
</dbReference>
<dbReference type="InterPro" id="IPR034035">
    <property type="entry name" value="Astacin-like_dom"/>
</dbReference>
<dbReference type="PRINTS" id="PR00480">
    <property type="entry name" value="ASTACIN"/>
</dbReference>
<feature type="active site" evidence="1">
    <location>
        <position position="192"/>
    </location>
</feature>
<dbReference type="InterPro" id="IPR001506">
    <property type="entry name" value="Peptidase_M12A"/>
</dbReference>
<dbReference type="RefSeq" id="WP_394834449.1">
    <property type="nucleotide sequence ID" value="NZ_CP089929.1"/>
</dbReference>
<feature type="signal peptide" evidence="3">
    <location>
        <begin position="1"/>
        <end position="23"/>
    </location>
</feature>
<gene>
    <name evidence="5" type="ORF">LVJ94_48925</name>
</gene>
<comment type="cofactor">
    <cofactor evidence="1">
        <name>Zn(2+)</name>
        <dbReference type="ChEBI" id="CHEBI:29105"/>
    </cofactor>
    <text evidence="1">Binds 1 zinc ion per subunit.</text>
</comment>
<comment type="caution">
    <text evidence="1">Lacks conserved residue(s) required for the propagation of feature annotation.</text>
</comment>
<feature type="domain" description="Peptidase M12A" evidence="4">
    <location>
        <begin position="99"/>
        <end position="298"/>
    </location>
</feature>
<dbReference type="SUPFAM" id="SSF55486">
    <property type="entry name" value="Metalloproteases ('zincins'), catalytic domain"/>
    <property type="match status" value="1"/>
</dbReference>
<dbReference type="Proteomes" id="UP001374803">
    <property type="component" value="Chromosome"/>
</dbReference>
<dbReference type="Pfam" id="PF01400">
    <property type="entry name" value="Astacin"/>
    <property type="match status" value="1"/>
</dbReference>
<feature type="chain" id="PRO_5045467566" evidence="3">
    <location>
        <begin position="24"/>
        <end position="640"/>
    </location>
</feature>
<evidence type="ECO:0000256" key="3">
    <source>
        <dbReference type="SAM" id="SignalP"/>
    </source>
</evidence>
<protein>
    <submittedName>
        <fullName evidence="5">M12 family metallopeptidase</fullName>
    </submittedName>
</protein>
<evidence type="ECO:0000313" key="6">
    <source>
        <dbReference type="Proteomes" id="UP001374803"/>
    </source>
</evidence>
<dbReference type="PANTHER" id="PTHR10127:SF850">
    <property type="entry name" value="METALLOENDOPEPTIDASE"/>
    <property type="match status" value="1"/>
</dbReference>
<feature type="binding site" evidence="1">
    <location>
        <position position="191"/>
    </location>
    <ligand>
        <name>Zn(2+)</name>
        <dbReference type="ChEBI" id="CHEBI:29105"/>
        <note>catalytic</note>
    </ligand>
</feature>
<evidence type="ECO:0000256" key="2">
    <source>
        <dbReference type="SAM" id="MobiDB-lite"/>
    </source>
</evidence>
<feature type="compositionally biased region" description="Polar residues" evidence="2">
    <location>
        <begin position="28"/>
        <end position="40"/>
    </location>
</feature>
<dbReference type="Gene3D" id="2.120.10.70">
    <property type="entry name" value="Fucose-specific lectin"/>
    <property type="match status" value="1"/>
</dbReference>
<evidence type="ECO:0000256" key="1">
    <source>
        <dbReference type="PROSITE-ProRule" id="PRU01211"/>
    </source>
</evidence>
<keyword evidence="1" id="KW-0378">Hydrolase</keyword>